<evidence type="ECO:0000256" key="1">
    <source>
        <dbReference type="ARBA" id="ARBA00011073"/>
    </source>
</evidence>
<proteinExistence type="inferred from homology"/>
<dbReference type="PROSITE" id="PS00136">
    <property type="entry name" value="SUBTILASE_ASP"/>
    <property type="match status" value="1"/>
</dbReference>
<dbReference type="Gene3D" id="3.40.50.200">
    <property type="entry name" value="Peptidase S8/S53 domain"/>
    <property type="match status" value="1"/>
</dbReference>
<feature type="active site" description="Charge relay system" evidence="5">
    <location>
        <position position="139"/>
    </location>
</feature>
<comment type="similarity">
    <text evidence="1 5">Belongs to the peptidase S8 family.</text>
</comment>
<evidence type="ECO:0000313" key="9">
    <source>
        <dbReference type="Proteomes" id="UP000632222"/>
    </source>
</evidence>
<evidence type="ECO:0000256" key="5">
    <source>
        <dbReference type="PROSITE-ProRule" id="PRU01240"/>
    </source>
</evidence>
<keyword evidence="3 5" id="KW-0378">Hydrolase</keyword>
<evidence type="ECO:0000256" key="4">
    <source>
        <dbReference type="ARBA" id="ARBA00022825"/>
    </source>
</evidence>
<accession>A0ABQ2DCB1</accession>
<dbReference type="PANTHER" id="PTHR43806">
    <property type="entry name" value="PEPTIDASE S8"/>
    <property type="match status" value="1"/>
</dbReference>
<dbReference type="Proteomes" id="UP000632222">
    <property type="component" value="Unassembled WGS sequence"/>
</dbReference>
<evidence type="ECO:0000256" key="2">
    <source>
        <dbReference type="ARBA" id="ARBA00022670"/>
    </source>
</evidence>
<evidence type="ECO:0000256" key="6">
    <source>
        <dbReference type="SAM" id="SignalP"/>
    </source>
</evidence>
<feature type="domain" description="Peptidase S8/S53" evidence="7">
    <location>
        <begin position="132"/>
        <end position="353"/>
    </location>
</feature>
<keyword evidence="4 5" id="KW-0720">Serine protease</keyword>
<keyword evidence="9" id="KW-1185">Reference proteome</keyword>
<feature type="signal peptide" evidence="6">
    <location>
        <begin position="1"/>
        <end position="31"/>
    </location>
</feature>
<keyword evidence="2 5" id="KW-0645">Protease</keyword>
<evidence type="ECO:0000313" key="8">
    <source>
        <dbReference type="EMBL" id="GGJ53095.1"/>
    </source>
</evidence>
<dbReference type="InterPro" id="IPR000209">
    <property type="entry name" value="Peptidase_S8/S53_dom"/>
</dbReference>
<dbReference type="InterPro" id="IPR036852">
    <property type="entry name" value="Peptidase_S8/S53_dom_sf"/>
</dbReference>
<dbReference type="SUPFAM" id="SSF52743">
    <property type="entry name" value="Subtilisin-like"/>
    <property type="match status" value="1"/>
</dbReference>
<dbReference type="InterPro" id="IPR023827">
    <property type="entry name" value="Peptidase_S8_Asp-AS"/>
</dbReference>
<comment type="caution">
    <text evidence="8">The sequence shown here is derived from an EMBL/GenBank/DDBJ whole genome shotgun (WGS) entry which is preliminary data.</text>
</comment>
<gene>
    <name evidence="8" type="ORF">GCM10008938_43850</name>
</gene>
<protein>
    <recommendedName>
        <fullName evidence="7">Peptidase S8/S53 domain-containing protein</fullName>
    </recommendedName>
</protein>
<dbReference type="RefSeq" id="WP_189007035.1">
    <property type="nucleotide sequence ID" value="NZ_BMOD01000026.1"/>
</dbReference>
<feature type="active site" description="Charge relay system" evidence="5">
    <location>
        <position position="329"/>
    </location>
</feature>
<dbReference type="InterPro" id="IPR015500">
    <property type="entry name" value="Peptidase_S8_subtilisin-rel"/>
</dbReference>
<evidence type="ECO:0000256" key="3">
    <source>
        <dbReference type="ARBA" id="ARBA00022801"/>
    </source>
</evidence>
<feature type="chain" id="PRO_5047399723" description="Peptidase S8/S53 domain-containing protein" evidence="6">
    <location>
        <begin position="32"/>
        <end position="376"/>
    </location>
</feature>
<reference evidence="9" key="1">
    <citation type="journal article" date="2019" name="Int. J. Syst. Evol. Microbiol.">
        <title>The Global Catalogue of Microorganisms (GCM) 10K type strain sequencing project: providing services to taxonomists for standard genome sequencing and annotation.</title>
        <authorList>
            <consortium name="The Broad Institute Genomics Platform"/>
            <consortium name="The Broad Institute Genome Sequencing Center for Infectious Disease"/>
            <person name="Wu L."/>
            <person name="Ma J."/>
        </authorList>
    </citation>
    <scope>NUCLEOTIDE SEQUENCE [LARGE SCALE GENOMIC DNA]</scope>
    <source>
        <strain evidence="9">JCM 14370</strain>
    </source>
</reference>
<sequence length="376" mass="40006">MSHTSVLKRLTLFTTLLLTLASCSQTPAPVAAPETHTEIQSPDISKLGAADVFDVTLADKSTYQTNGVTWWNQGVVWWNQGLGWWISAVKWWIGGIGWWIEGVFQPAPENSNAFKMIKLDKAQALAPNLGLNVNVALIDTGVDFNHPMLQGGVKSAWDYLDWDNNASEEGSDSDVAYGHGTAVAGLIRQIAPRANIQVYRVINEDGSGRSRDVAKAIYDATNNGAQVINLSVGTDQLTSSVYTAMLYAASKKVLMVASGGNDGASKPLAPALQFGSDPLLDLSGLSVGSVNQDGSSVSWNNQGNEILAPGVNMFSAYPGGRVVLATGSSFSAPVVTGALALALGEKANSWKLTTLMESTSTNRLLNMEAFLKQALR</sequence>
<evidence type="ECO:0000259" key="7">
    <source>
        <dbReference type="Pfam" id="PF00082"/>
    </source>
</evidence>
<dbReference type="PROSITE" id="PS51892">
    <property type="entry name" value="SUBTILASE"/>
    <property type="match status" value="1"/>
</dbReference>
<dbReference type="PRINTS" id="PR00723">
    <property type="entry name" value="SUBTILISIN"/>
</dbReference>
<dbReference type="PANTHER" id="PTHR43806:SF11">
    <property type="entry name" value="CEREVISIN-RELATED"/>
    <property type="match status" value="1"/>
</dbReference>
<feature type="active site" description="Charge relay system" evidence="5">
    <location>
        <position position="179"/>
    </location>
</feature>
<dbReference type="InterPro" id="IPR050131">
    <property type="entry name" value="Peptidase_S8_subtilisin-like"/>
</dbReference>
<organism evidence="8 9">
    <name type="scientific">Deinococcus roseus</name>
    <dbReference type="NCBI Taxonomy" id="392414"/>
    <lineage>
        <taxon>Bacteria</taxon>
        <taxon>Thermotogati</taxon>
        <taxon>Deinococcota</taxon>
        <taxon>Deinococci</taxon>
        <taxon>Deinococcales</taxon>
        <taxon>Deinococcaceae</taxon>
        <taxon>Deinococcus</taxon>
    </lineage>
</organism>
<dbReference type="Pfam" id="PF00082">
    <property type="entry name" value="Peptidase_S8"/>
    <property type="match status" value="1"/>
</dbReference>
<dbReference type="EMBL" id="BMOD01000026">
    <property type="protein sequence ID" value="GGJ53095.1"/>
    <property type="molecule type" value="Genomic_DNA"/>
</dbReference>
<name>A0ABQ2DCB1_9DEIO</name>
<keyword evidence="6" id="KW-0732">Signal</keyword>